<dbReference type="PANTHER" id="PTHR33619:SF3">
    <property type="entry name" value="POLYSACCHARIDE EXPORT PROTEIN GFCE-RELATED"/>
    <property type="match status" value="1"/>
</dbReference>
<name>H0HJE4_9HYPH</name>
<evidence type="ECO:0000313" key="6">
    <source>
        <dbReference type="EMBL" id="EHK59147.1"/>
    </source>
</evidence>
<reference evidence="6 7" key="1">
    <citation type="journal article" date="2012" name="J. Bacteriol.">
        <title>Draft Genome Sequence of Mesorhizobium alhagi CCNWXJ12-2T, a Novel Salt-Resistant Species Isolated from the Desert of Northwestern China.</title>
        <authorList>
            <person name="Zhou M."/>
            <person name="Chen W."/>
            <person name="Chen H."/>
            <person name="Wei G."/>
        </authorList>
    </citation>
    <scope>NUCLEOTIDE SEQUENCE [LARGE SCALE GENOMIC DNA]</scope>
    <source>
        <strain evidence="6 7">CCNWXJ12-2</strain>
    </source>
</reference>
<keyword evidence="7" id="KW-1185">Reference proteome</keyword>
<gene>
    <name evidence="6" type="ORF">MAXJ12_01244</name>
</gene>
<proteinExistence type="predicted"/>
<protein>
    <submittedName>
        <fullName evidence="6">Polysaccharide export protein</fullName>
    </submittedName>
</protein>
<dbReference type="Pfam" id="PF02563">
    <property type="entry name" value="Poly_export"/>
    <property type="match status" value="1"/>
</dbReference>
<feature type="coiled-coil region" evidence="2">
    <location>
        <begin position="302"/>
        <end position="372"/>
    </location>
</feature>
<evidence type="ECO:0000259" key="5">
    <source>
        <dbReference type="Pfam" id="PF25994"/>
    </source>
</evidence>
<dbReference type="InterPro" id="IPR058781">
    <property type="entry name" value="HH_AprE-like"/>
</dbReference>
<sequence>MIGKFTKFRAAWLRIGRSLFTSAVAVAVMLAALATVPAQSEEYRLGTMDKLRIRVVEWQTAEGAVRDWPSISGDYTVGPSGNISLPFVGEMPAIGKTTSEIADVISEELQQKFGLLDRPHSSVELAEFRPVFISGDVQTPGKYPYAPDLTVLKAVSLAGGMRRAADAGQRIERDFINARGNYDVLIAERNGLLAKRARLIAEAAGQEEIEFPKELQETAEGRKLIADETAFKEARETRLRVQLSAIEDLKSLLQNEVASLEKKITSQNRQMELSRNELKGIGNLADQGLVVNARVLSIERAIAELEGKVLDMETAALRAKQDISKATQNATTLQNDRDAEVAQERQAAEAEIEKLNLKIAMYRDLMAEAMAQDPQAALGTGGDAAPAVSFSIVREEGENTKEMAADENTPVLPGDVIKVGISPIPAN</sequence>
<dbReference type="Gene3D" id="3.30.1950.10">
    <property type="entry name" value="wza like domain"/>
    <property type="match status" value="1"/>
</dbReference>
<feature type="domain" description="AprE-like long alpha-helical hairpin" evidence="5">
    <location>
        <begin position="178"/>
        <end position="364"/>
    </location>
</feature>
<dbReference type="Pfam" id="PF25994">
    <property type="entry name" value="HH_AprE"/>
    <property type="match status" value="1"/>
</dbReference>
<evidence type="ECO:0000256" key="1">
    <source>
        <dbReference type="ARBA" id="ARBA00022729"/>
    </source>
</evidence>
<evidence type="ECO:0000259" key="3">
    <source>
        <dbReference type="Pfam" id="PF02563"/>
    </source>
</evidence>
<dbReference type="InterPro" id="IPR003715">
    <property type="entry name" value="Poly_export_N"/>
</dbReference>
<dbReference type="Pfam" id="PF10531">
    <property type="entry name" value="SLBB"/>
    <property type="match status" value="1"/>
</dbReference>
<evidence type="ECO:0000313" key="7">
    <source>
        <dbReference type="Proteomes" id="UP000003250"/>
    </source>
</evidence>
<dbReference type="GO" id="GO:0015159">
    <property type="term" value="F:polysaccharide transmembrane transporter activity"/>
    <property type="evidence" value="ECO:0007669"/>
    <property type="project" value="InterPro"/>
</dbReference>
<dbReference type="RefSeq" id="WP_008833906.1">
    <property type="nucleotide sequence ID" value="NZ_AHAM01000018.1"/>
</dbReference>
<feature type="coiled-coil region" evidence="2">
    <location>
        <begin position="243"/>
        <end position="277"/>
    </location>
</feature>
<evidence type="ECO:0000259" key="4">
    <source>
        <dbReference type="Pfam" id="PF10531"/>
    </source>
</evidence>
<keyword evidence="2" id="KW-0175">Coiled coil</keyword>
<dbReference type="AlphaFoldDB" id="H0HJE4"/>
<feature type="domain" description="Polysaccharide export protein N-terminal" evidence="3">
    <location>
        <begin position="38"/>
        <end position="125"/>
    </location>
</feature>
<dbReference type="PANTHER" id="PTHR33619">
    <property type="entry name" value="POLYSACCHARIDE EXPORT PROTEIN GFCE-RELATED"/>
    <property type="match status" value="1"/>
</dbReference>
<keyword evidence="1" id="KW-0732">Signal</keyword>
<dbReference type="InterPro" id="IPR049712">
    <property type="entry name" value="Poly_export"/>
</dbReference>
<dbReference type="EMBL" id="AHAM01000018">
    <property type="protein sequence ID" value="EHK59147.1"/>
    <property type="molecule type" value="Genomic_DNA"/>
</dbReference>
<evidence type="ECO:0000256" key="2">
    <source>
        <dbReference type="SAM" id="Coils"/>
    </source>
</evidence>
<organism evidence="6 7">
    <name type="scientific">Mesorhizobium alhagi CCNWXJ12-2</name>
    <dbReference type="NCBI Taxonomy" id="1107882"/>
    <lineage>
        <taxon>Bacteria</taxon>
        <taxon>Pseudomonadati</taxon>
        <taxon>Pseudomonadota</taxon>
        <taxon>Alphaproteobacteria</taxon>
        <taxon>Hyphomicrobiales</taxon>
        <taxon>Phyllobacteriaceae</taxon>
        <taxon>Allomesorhizobium</taxon>
    </lineage>
</organism>
<dbReference type="PATRIC" id="fig|1107882.3.peg.246"/>
<dbReference type="InterPro" id="IPR019554">
    <property type="entry name" value="Soluble_ligand-bd"/>
</dbReference>
<feature type="domain" description="Soluble ligand binding" evidence="4">
    <location>
        <begin position="131"/>
        <end position="166"/>
    </location>
</feature>
<accession>H0HJE4</accession>
<dbReference type="Proteomes" id="UP000003250">
    <property type="component" value="Unassembled WGS sequence"/>
</dbReference>